<sequence length="115" mass="12286">MSASVASVTDAIGLPSAVVIRTALFRRAQGIREGTPSRRITGRHASAEREGGRPYPNEWKPQAAPLSQARARQVGSGSQIGQHRQDATVVVGGGRPEFELQEDARDALGDDGVRR</sequence>
<gene>
    <name evidence="2" type="ORF">Srubr_62670</name>
</gene>
<comment type="caution">
    <text evidence="2">The sequence shown here is derived from an EMBL/GenBank/DDBJ whole genome shotgun (WGS) entry which is preliminary data.</text>
</comment>
<proteinExistence type="predicted"/>
<protein>
    <submittedName>
        <fullName evidence="2">Uncharacterized protein</fullName>
    </submittedName>
</protein>
<dbReference type="EMBL" id="BNEA01000015">
    <property type="protein sequence ID" value="GHI56421.1"/>
    <property type="molecule type" value="Genomic_DNA"/>
</dbReference>
<organism evidence="2 3">
    <name type="scientific">Streptomyces rubradiris</name>
    <name type="common">Streptomyces achromogenes subsp. rubradiris</name>
    <dbReference type="NCBI Taxonomy" id="285531"/>
    <lineage>
        <taxon>Bacteria</taxon>
        <taxon>Bacillati</taxon>
        <taxon>Actinomycetota</taxon>
        <taxon>Actinomycetes</taxon>
        <taxon>Kitasatosporales</taxon>
        <taxon>Streptomycetaceae</taxon>
        <taxon>Streptomyces</taxon>
    </lineage>
</organism>
<name>A0ABQ3RKN9_STRRR</name>
<feature type="compositionally biased region" description="Basic and acidic residues" evidence="1">
    <location>
        <begin position="96"/>
        <end position="115"/>
    </location>
</feature>
<keyword evidence="3" id="KW-1185">Reference proteome</keyword>
<reference evidence="3" key="1">
    <citation type="submission" date="2023-07" db="EMBL/GenBank/DDBJ databases">
        <title>Whole genome shotgun sequence of Streptomyces achromogenes subsp. rubradiris NBRC 14000.</title>
        <authorList>
            <person name="Komaki H."/>
            <person name="Tamura T."/>
        </authorList>
    </citation>
    <scope>NUCLEOTIDE SEQUENCE [LARGE SCALE GENOMIC DNA]</scope>
    <source>
        <strain evidence="3">NBRC 14000</strain>
    </source>
</reference>
<evidence type="ECO:0000313" key="2">
    <source>
        <dbReference type="EMBL" id="GHI56421.1"/>
    </source>
</evidence>
<dbReference type="Proteomes" id="UP000646738">
    <property type="component" value="Unassembled WGS sequence"/>
</dbReference>
<evidence type="ECO:0000313" key="3">
    <source>
        <dbReference type="Proteomes" id="UP000646738"/>
    </source>
</evidence>
<feature type="region of interest" description="Disordered" evidence="1">
    <location>
        <begin position="34"/>
        <end position="115"/>
    </location>
</feature>
<accession>A0ABQ3RKN9</accession>
<evidence type="ECO:0000256" key="1">
    <source>
        <dbReference type="SAM" id="MobiDB-lite"/>
    </source>
</evidence>